<dbReference type="Pfam" id="PF17207">
    <property type="entry name" value="MCM_OB"/>
    <property type="match status" value="1"/>
</dbReference>
<dbReference type="OrthoDB" id="3207464at2759"/>
<dbReference type="GO" id="GO:0003697">
    <property type="term" value="F:single-stranded DNA binding"/>
    <property type="evidence" value="ECO:0007669"/>
    <property type="project" value="TreeGrafter"/>
</dbReference>
<keyword evidence="2" id="KW-0067">ATP-binding</keyword>
<comment type="function">
    <text evidence="2">Acts as component of the MCM2-7 complex (MCM complex) which is the replicative helicase essential for 'once per cell cycle' DNA replication initiation and elongation in eukaryotic cells. The active ATPase sites in the MCM2-7 ring are formed through the interaction surfaces of two neighboring subunits such that a critical structure of a conserved arginine finger motif is provided in trans relative to the ATP-binding site of the Walker A box of the adjacent subunit. The six ATPase active sites, however, are likely to contribute differentially to the complex helicase activity.</text>
</comment>
<dbReference type="PANTHER" id="PTHR11630:SF26">
    <property type="entry name" value="DNA REPLICATION LICENSING FACTOR MCM7"/>
    <property type="match status" value="1"/>
</dbReference>
<feature type="domain" description="MCM OB" evidence="3">
    <location>
        <begin position="111"/>
        <end position="174"/>
    </location>
</feature>
<protein>
    <recommendedName>
        <fullName evidence="2">DNA replication licensing factor MCM7</fullName>
        <ecNumber evidence="2">3.6.4.12</ecNumber>
    </recommendedName>
</protein>
<dbReference type="InterPro" id="IPR012340">
    <property type="entry name" value="NA-bd_OB-fold"/>
</dbReference>
<evidence type="ECO:0000256" key="2">
    <source>
        <dbReference type="RuleBase" id="RU365012"/>
    </source>
</evidence>
<dbReference type="InterPro" id="IPR033762">
    <property type="entry name" value="MCM_OB"/>
</dbReference>
<dbReference type="Gene3D" id="2.40.50.140">
    <property type="entry name" value="Nucleic acid-binding proteins"/>
    <property type="match status" value="1"/>
</dbReference>
<dbReference type="STRING" id="7234.B4H9H2"/>
<keyword evidence="2" id="KW-0238">DNA-binding</keyword>
<name>B4H9H2_DROPE</name>
<comment type="similarity">
    <text evidence="2">Belongs to the MCM family.</text>
</comment>
<dbReference type="OMA" id="NNCAPSG"/>
<dbReference type="EC" id="3.6.4.12" evidence="2"/>
<keyword evidence="2" id="KW-0235">DNA replication</keyword>
<comment type="subcellular location">
    <subcellularLocation>
        <location evidence="2">Nucleus</location>
    </subcellularLocation>
</comment>
<accession>B4H9H2</accession>
<dbReference type="eggNOG" id="KOG0482">
    <property type="taxonomic scope" value="Eukaryota"/>
</dbReference>
<dbReference type="InterPro" id="IPR031327">
    <property type="entry name" value="MCM"/>
</dbReference>
<keyword evidence="2" id="KW-0347">Helicase</keyword>
<keyword evidence="2" id="KW-0539">Nucleus</keyword>
<dbReference type="GO" id="GO:0006271">
    <property type="term" value="P:DNA strand elongation involved in DNA replication"/>
    <property type="evidence" value="ECO:0007669"/>
    <property type="project" value="TreeGrafter"/>
</dbReference>
<dbReference type="Proteomes" id="UP000008744">
    <property type="component" value="Unassembled WGS sequence"/>
</dbReference>
<proteinExistence type="inferred from homology"/>
<dbReference type="GO" id="GO:0006270">
    <property type="term" value="P:DNA replication initiation"/>
    <property type="evidence" value="ECO:0007669"/>
    <property type="project" value="InterPro"/>
</dbReference>
<sequence>MAHRDYVQDRETFLSKFGKCDDDGKKQFVYNSQLFNKSLAEAVIDNRRRYAGIFSDVIAELLPSYKQQEVHAKDALDEYIEHRLMMYDRVRNPKTSVKVKSLILPEKAYSMREVKAQHMGKLTTVRGIVTRCTEVKPMMVAATYTCDRCGSKTYQPVSSLSFTPVHDGPSDDCRVSKAAGRLYLQTEFKKPLKAGRDEIDYSRRKEFAAEQLQVKGQDVEGAGSKGIG</sequence>
<dbReference type="GO" id="GO:0005524">
    <property type="term" value="F:ATP binding"/>
    <property type="evidence" value="ECO:0007669"/>
    <property type="project" value="UniProtKB-KW"/>
</dbReference>
<evidence type="ECO:0000313" key="4">
    <source>
        <dbReference type="EMBL" id="EDW36448.1"/>
    </source>
</evidence>
<gene>
    <name evidence="4" type="primary">Dper\GL10317</name>
    <name evidence="2" type="synonym">MCM7</name>
    <name evidence="4" type="ORF">Dper_GL10317</name>
</gene>
<keyword evidence="5" id="KW-1185">Reference proteome</keyword>
<dbReference type="GO" id="GO:0042555">
    <property type="term" value="C:MCM complex"/>
    <property type="evidence" value="ECO:0007669"/>
    <property type="project" value="EnsemblMetazoa"/>
</dbReference>
<comment type="catalytic activity">
    <reaction evidence="2">
        <text>ATP + H2O = ADP + phosphate + H(+)</text>
        <dbReference type="Rhea" id="RHEA:13065"/>
        <dbReference type="ChEBI" id="CHEBI:15377"/>
        <dbReference type="ChEBI" id="CHEBI:15378"/>
        <dbReference type="ChEBI" id="CHEBI:30616"/>
        <dbReference type="ChEBI" id="CHEBI:43474"/>
        <dbReference type="ChEBI" id="CHEBI:456216"/>
        <dbReference type="EC" id="3.6.4.12"/>
    </reaction>
</comment>
<dbReference type="GO" id="GO:0043138">
    <property type="term" value="F:3'-5' DNA helicase activity"/>
    <property type="evidence" value="ECO:0007669"/>
    <property type="project" value="EnsemblMetazoa"/>
</dbReference>
<keyword evidence="2" id="KW-0547">Nucleotide-binding</keyword>
<dbReference type="GO" id="GO:0071162">
    <property type="term" value="C:CMG complex"/>
    <property type="evidence" value="ECO:0007669"/>
    <property type="project" value="EnsemblMetazoa"/>
</dbReference>
<dbReference type="AlphaFoldDB" id="B4H9H2"/>
<dbReference type="PhylomeDB" id="B4H9H2"/>
<dbReference type="SUPFAM" id="SSF50249">
    <property type="entry name" value="Nucleic acid-binding proteins"/>
    <property type="match status" value="1"/>
</dbReference>
<evidence type="ECO:0000313" key="5">
    <source>
        <dbReference type="Proteomes" id="UP000008744"/>
    </source>
</evidence>
<dbReference type="GO" id="GO:0000727">
    <property type="term" value="P:double-strand break repair via break-induced replication"/>
    <property type="evidence" value="ECO:0007669"/>
    <property type="project" value="TreeGrafter"/>
</dbReference>
<dbReference type="PRINTS" id="PR01663">
    <property type="entry name" value="MCMPROTEIN7"/>
</dbReference>
<dbReference type="GO" id="GO:0017116">
    <property type="term" value="F:single-stranded DNA helicase activity"/>
    <property type="evidence" value="ECO:0007669"/>
    <property type="project" value="TreeGrafter"/>
</dbReference>
<reference evidence="4 5" key="1">
    <citation type="journal article" date="2007" name="Nature">
        <title>Evolution of genes and genomes on the Drosophila phylogeny.</title>
        <authorList>
            <consortium name="Drosophila 12 Genomes Consortium"/>
            <person name="Clark A.G."/>
            <person name="Eisen M.B."/>
            <person name="Smith D.R."/>
            <person name="Bergman C.M."/>
            <person name="Oliver B."/>
            <person name="Markow T.A."/>
            <person name="Kaufman T.C."/>
            <person name="Kellis M."/>
            <person name="Gelbart W."/>
            <person name="Iyer V.N."/>
            <person name="Pollard D.A."/>
            <person name="Sackton T.B."/>
            <person name="Larracuente A.M."/>
            <person name="Singh N.D."/>
            <person name="Abad J.P."/>
            <person name="Abt D.N."/>
            <person name="Adryan B."/>
            <person name="Aguade M."/>
            <person name="Akashi H."/>
            <person name="Anderson W.W."/>
            <person name="Aquadro C.F."/>
            <person name="Ardell D.H."/>
            <person name="Arguello R."/>
            <person name="Artieri C.G."/>
            <person name="Barbash D.A."/>
            <person name="Barker D."/>
            <person name="Barsanti P."/>
            <person name="Batterham P."/>
            <person name="Batzoglou S."/>
            <person name="Begun D."/>
            <person name="Bhutkar A."/>
            <person name="Blanco E."/>
            <person name="Bosak S.A."/>
            <person name="Bradley R.K."/>
            <person name="Brand A.D."/>
            <person name="Brent M.R."/>
            <person name="Brooks A.N."/>
            <person name="Brown R.H."/>
            <person name="Butlin R.K."/>
            <person name="Caggese C."/>
            <person name="Calvi B.R."/>
            <person name="Bernardo de Carvalho A."/>
            <person name="Caspi A."/>
            <person name="Castrezana S."/>
            <person name="Celniker S.E."/>
            <person name="Chang J.L."/>
            <person name="Chapple C."/>
            <person name="Chatterji S."/>
            <person name="Chinwalla A."/>
            <person name="Civetta A."/>
            <person name="Clifton S.W."/>
            <person name="Comeron J.M."/>
            <person name="Costello J.C."/>
            <person name="Coyne J.A."/>
            <person name="Daub J."/>
            <person name="David R.G."/>
            <person name="Delcher A.L."/>
            <person name="Delehaunty K."/>
            <person name="Do C.B."/>
            <person name="Ebling H."/>
            <person name="Edwards K."/>
            <person name="Eickbush T."/>
            <person name="Evans J.D."/>
            <person name="Filipski A."/>
            <person name="Findeiss S."/>
            <person name="Freyhult E."/>
            <person name="Fulton L."/>
            <person name="Fulton R."/>
            <person name="Garcia A.C."/>
            <person name="Gardiner A."/>
            <person name="Garfield D.A."/>
            <person name="Garvin B.E."/>
            <person name="Gibson G."/>
            <person name="Gilbert D."/>
            <person name="Gnerre S."/>
            <person name="Godfrey J."/>
            <person name="Good R."/>
            <person name="Gotea V."/>
            <person name="Gravely B."/>
            <person name="Greenberg A.J."/>
            <person name="Griffiths-Jones S."/>
            <person name="Gross S."/>
            <person name="Guigo R."/>
            <person name="Gustafson E.A."/>
            <person name="Haerty W."/>
            <person name="Hahn M.W."/>
            <person name="Halligan D.L."/>
            <person name="Halpern A.L."/>
            <person name="Halter G.M."/>
            <person name="Han M.V."/>
            <person name="Heger A."/>
            <person name="Hillier L."/>
            <person name="Hinrichs A.S."/>
            <person name="Holmes I."/>
            <person name="Hoskins R.A."/>
            <person name="Hubisz M.J."/>
            <person name="Hultmark D."/>
            <person name="Huntley M.A."/>
            <person name="Jaffe D.B."/>
            <person name="Jagadeeshan S."/>
            <person name="Jeck W.R."/>
            <person name="Johnson J."/>
            <person name="Jones C.D."/>
            <person name="Jordan W.C."/>
            <person name="Karpen G.H."/>
            <person name="Kataoka E."/>
            <person name="Keightley P.D."/>
            <person name="Kheradpour P."/>
            <person name="Kirkness E.F."/>
            <person name="Koerich L.B."/>
            <person name="Kristiansen K."/>
            <person name="Kudrna D."/>
            <person name="Kulathinal R.J."/>
            <person name="Kumar S."/>
            <person name="Kwok R."/>
            <person name="Lander E."/>
            <person name="Langley C.H."/>
            <person name="Lapoint R."/>
            <person name="Lazzaro B.P."/>
            <person name="Lee S.J."/>
            <person name="Levesque L."/>
            <person name="Li R."/>
            <person name="Lin C.F."/>
            <person name="Lin M.F."/>
            <person name="Lindblad-Toh K."/>
            <person name="Llopart A."/>
            <person name="Long M."/>
            <person name="Low L."/>
            <person name="Lozovsky E."/>
            <person name="Lu J."/>
            <person name="Luo M."/>
            <person name="Machado C.A."/>
            <person name="Makalowski W."/>
            <person name="Marzo M."/>
            <person name="Matsuda M."/>
            <person name="Matzkin L."/>
            <person name="McAllister B."/>
            <person name="McBride C.S."/>
            <person name="McKernan B."/>
            <person name="McKernan K."/>
            <person name="Mendez-Lago M."/>
            <person name="Minx P."/>
            <person name="Mollenhauer M.U."/>
            <person name="Montooth K."/>
            <person name="Mount S.M."/>
            <person name="Mu X."/>
            <person name="Myers E."/>
            <person name="Negre B."/>
            <person name="Newfeld S."/>
            <person name="Nielsen R."/>
            <person name="Noor M.A."/>
            <person name="O'Grady P."/>
            <person name="Pachter L."/>
            <person name="Papaceit M."/>
            <person name="Parisi M.J."/>
            <person name="Parisi M."/>
            <person name="Parts L."/>
            <person name="Pedersen J.S."/>
            <person name="Pesole G."/>
            <person name="Phillippy A.M."/>
            <person name="Ponting C.P."/>
            <person name="Pop M."/>
            <person name="Porcelli D."/>
            <person name="Powell J.R."/>
            <person name="Prohaska S."/>
            <person name="Pruitt K."/>
            <person name="Puig M."/>
            <person name="Quesneville H."/>
            <person name="Ram K.R."/>
            <person name="Rand D."/>
            <person name="Rasmussen M.D."/>
            <person name="Reed L.K."/>
            <person name="Reenan R."/>
            <person name="Reily A."/>
            <person name="Remington K.A."/>
            <person name="Rieger T.T."/>
            <person name="Ritchie M.G."/>
            <person name="Robin C."/>
            <person name="Rogers Y.H."/>
            <person name="Rohde C."/>
            <person name="Rozas J."/>
            <person name="Rubenfield M.J."/>
            <person name="Ruiz A."/>
            <person name="Russo S."/>
            <person name="Salzberg S.L."/>
            <person name="Sanchez-Gracia A."/>
            <person name="Saranga D.J."/>
            <person name="Sato H."/>
            <person name="Schaeffer S.W."/>
            <person name="Schatz M.C."/>
            <person name="Schlenke T."/>
            <person name="Schwartz R."/>
            <person name="Segarra C."/>
            <person name="Singh R.S."/>
            <person name="Sirot L."/>
            <person name="Sirota M."/>
            <person name="Sisneros N.B."/>
            <person name="Smith C.D."/>
            <person name="Smith T.F."/>
            <person name="Spieth J."/>
            <person name="Stage D.E."/>
            <person name="Stark A."/>
            <person name="Stephan W."/>
            <person name="Strausberg R.L."/>
            <person name="Strempel S."/>
            <person name="Sturgill D."/>
            <person name="Sutton G."/>
            <person name="Sutton G.G."/>
            <person name="Tao W."/>
            <person name="Teichmann S."/>
            <person name="Tobari Y.N."/>
            <person name="Tomimura Y."/>
            <person name="Tsolas J.M."/>
            <person name="Valente V.L."/>
            <person name="Venter E."/>
            <person name="Venter J.C."/>
            <person name="Vicario S."/>
            <person name="Vieira F.G."/>
            <person name="Vilella A.J."/>
            <person name="Villasante A."/>
            <person name="Walenz B."/>
            <person name="Wang J."/>
            <person name="Wasserman M."/>
            <person name="Watts T."/>
            <person name="Wilson D."/>
            <person name="Wilson R.K."/>
            <person name="Wing R.A."/>
            <person name="Wolfner M.F."/>
            <person name="Wong A."/>
            <person name="Wong G.K."/>
            <person name="Wu C.I."/>
            <person name="Wu G."/>
            <person name="Yamamoto D."/>
            <person name="Yang H.P."/>
            <person name="Yang S.P."/>
            <person name="Yorke J.A."/>
            <person name="Yoshida K."/>
            <person name="Zdobnov E."/>
            <person name="Zhang P."/>
            <person name="Zhang Y."/>
            <person name="Zimin A.V."/>
            <person name="Baldwin J."/>
            <person name="Abdouelleil A."/>
            <person name="Abdulkadir J."/>
            <person name="Abebe A."/>
            <person name="Abera B."/>
            <person name="Abreu J."/>
            <person name="Acer S.C."/>
            <person name="Aftuck L."/>
            <person name="Alexander A."/>
            <person name="An P."/>
            <person name="Anderson E."/>
            <person name="Anderson S."/>
            <person name="Arachi H."/>
            <person name="Azer M."/>
            <person name="Bachantsang P."/>
            <person name="Barry A."/>
            <person name="Bayul T."/>
            <person name="Berlin A."/>
            <person name="Bessette D."/>
            <person name="Bloom T."/>
            <person name="Blye J."/>
            <person name="Boguslavskiy L."/>
            <person name="Bonnet C."/>
            <person name="Boukhgalter B."/>
            <person name="Bourzgui I."/>
            <person name="Brown A."/>
            <person name="Cahill P."/>
            <person name="Channer S."/>
            <person name="Cheshatsang Y."/>
            <person name="Chuda L."/>
            <person name="Citroen M."/>
            <person name="Collymore A."/>
            <person name="Cooke P."/>
            <person name="Costello M."/>
            <person name="D'Aco K."/>
            <person name="Daza R."/>
            <person name="De Haan G."/>
            <person name="DeGray S."/>
            <person name="DeMaso C."/>
            <person name="Dhargay N."/>
            <person name="Dooley K."/>
            <person name="Dooley E."/>
            <person name="Doricent M."/>
            <person name="Dorje P."/>
            <person name="Dorjee K."/>
            <person name="Dupes A."/>
            <person name="Elong R."/>
            <person name="Falk J."/>
            <person name="Farina A."/>
            <person name="Faro S."/>
            <person name="Ferguson D."/>
            <person name="Fisher S."/>
            <person name="Foley C.D."/>
            <person name="Franke A."/>
            <person name="Friedrich D."/>
            <person name="Gadbois L."/>
            <person name="Gearin G."/>
            <person name="Gearin C.R."/>
            <person name="Giannoukos G."/>
            <person name="Goode T."/>
            <person name="Graham J."/>
            <person name="Grandbois E."/>
            <person name="Grewal S."/>
            <person name="Gyaltsen K."/>
            <person name="Hafez N."/>
            <person name="Hagos B."/>
            <person name="Hall J."/>
            <person name="Henson C."/>
            <person name="Hollinger A."/>
            <person name="Honan T."/>
            <person name="Huard M.D."/>
            <person name="Hughes L."/>
            <person name="Hurhula B."/>
            <person name="Husby M.E."/>
            <person name="Kamat A."/>
            <person name="Kanga B."/>
            <person name="Kashin S."/>
            <person name="Khazanovich D."/>
            <person name="Kisner P."/>
            <person name="Lance K."/>
            <person name="Lara M."/>
            <person name="Lee W."/>
            <person name="Lennon N."/>
            <person name="Letendre F."/>
            <person name="LeVine R."/>
            <person name="Lipovsky A."/>
            <person name="Liu X."/>
            <person name="Liu J."/>
            <person name="Liu S."/>
            <person name="Lokyitsang T."/>
            <person name="Lokyitsang Y."/>
            <person name="Lubonja R."/>
            <person name="Lui A."/>
            <person name="MacDonald P."/>
            <person name="Magnisalis V."/>
            <person name="Maru K."/>
            <person name="Matthews C."/>
            <person name="McCusker W."/>
            <person name="McDonough S."/>
            <person name="Mehta T."/>
            <person name="Meldrim J."/>
            <person name="Meneus L."/>
            <person name="Mihai O."/>
            <person name="Mihalev A."/>
            <person name="Mihova T."/>
            <person name="Mittelman R."/>
            <person name="Mlenga V."/>
            <person name="Montmayeur A."/>
            <person name="Mulrain L."/>
            <person name="Navidi A."/>
            <person name="Naylor J."/>
            <person name="Negash T."/>
            <person name="Nguyen T."/>
            <person name="Nguyen N."/>
            <person name="Nicol R."/>
            <person name="Norbu C."/>
            <person name="Norbu N."/>
            <person name="Novod N."/>
            <person name="O'Neill B."/>
            <person name="Osman S."/>
            <person name="Markiewicz E."/>
            <person name="Oyono O.L."/>
            <person name="Patti C."/>
            <person name="Phunkhang P."/>
            <person name="Pierre F."/>
            <person name="Priest M."/>
            <person name="Raghuraman S."/>
            <person name="Rege F."/>
            <person name="Reyes R."/>
            <person name="Rise C."/>
            <person name="Rogov P."/>
            <person name="Ross K."/>
            <person name="Ryan E."/>
            <person name="Settipalli S."/>
            <person name="Shea T."/>
            <person name="Sherpa N."/>
            <person name="Shi L."/>
            <person name="Shih D."/>
            <person name="Sparrow T."/>
            <person name="Spaulding J."/>
            <person name="Stalker J."/>
            <person name="Stange-Thomann N."/>
            <person name="Stavropoulos S."/>
            <person name="Stone C."/>
            <person name="Strader C."/>
            <person name="Tesfaye S."/>
            <person name="Thomson T."/>
            <person name="Thoulutsang Y."/>
            <person name="Thoulutsang D."/>
            <person name="Topham K."/>
            <person name="Topping I."/>
            <person name="Tsamla T."/>
            <person name="Vassiliev H."/>
            <person name="Vo A."/>
            <person name="Wangchuk T."/>
            <person name="Wangdi T."/>
            <person name="Weiand M."/>
            <person name="Wilkinson J."/>
            <person name="Wilson A."/>
            <person name="Yadav S."/>
            <person name="Young G."/>
            <person name="Yu Q."/>
            <person name="Zembek L."/>
            <person name="Zhong D."/>
            <person name="Zimmer A."/>
            <person name="Zwirko Z."/>
            <person name="Jaffe D.B."/>
            <person name="Alvarez P."/>
            <person name="Brockman W."/>
            <person name="Butler J."/>
            <person name="Chin C."/>
            <person name="Gnerre S."/>
            <person name="Grabherr M."/>
            <person name="Kleber M."/>
            <person name="Mauceli E."/>
            <person name="MacCallum I."/>
        </authorList>
    </citation>
    <scope>NUCLEOTIDE SEQUENCE [LARGE SCALE GENOMIC DNA]</scope>
    <source>
        <strain evidence="5">MSH-3 / Tucson 14011-0111.49</strain>
    </source>
</reference>
<dbReference type="EMBL" id="CH479229">
    <property type="protein sequence ID" value="EDW36448.1"/>
    <property type="molecule type" value="Genomic_DNA"/>
</dbReference>
<dbReference type="PANTHER" id="PTHR11630">
    <property type="entry name" value="DNA REPLICATION LICENSING FACTOR MCM FAMILY MEMBER"/>
    <property type="match status" value="1"/>
</dbReference>
<evidence type="ECO:0000259" key="3">
    <source>
        <dbReference type="Pfam" id="PF17207"/>
    </source>
</evidence>
<evidence type="ECO:0000256" key="1">
    <source>
        <dbReference type="ARBA" id="ARBA00023306"/>
    </source>
</evidence>
<keyword evidence="1 2" id="KW-0131">Cell cycle</keyword>
<keyword evidence="2" id="KW-0378">Hydrolase</keyword>
<dbReference type="HOGENOM" id="CLU_000995_8_0_1"/>
<organism evidence="5">
    <name type="scientific">Drosophila persimilis</name>
    <name type="common">Fruit fly</name>
    <dbReference type="NCBI Taxonomy" id="7234"/>
    <lineage>
        <taxon>Eukaryota</taxon>
        <taxon>Metazoa</taxon>
        <taxon>Ecdysozoa</taxon>
        <taxon>Arthropoda</taxon>
        <taxon>Hexapoda</taxon>
        <taxon>Insecta</taxon>
        <taxon>Pterygota</taxon>
        <taxon>Neoptera</taxon>
        <taxon>Endopterygota</taxon>
        <taxon>Diptera</taxon>
        <taxon>Brachycera</taxon>
        <taxon>Muscomorpha</taxon>
        <taxon>Ephydroidea</taxon>
        <taxon>Drosophilidae</taxon>
        <taxon>Drosophila</taxon>
        <taxon>Sophophora</taxon>
    </lineage>
</organism>
<dbReference type="GO" id="GO:0016887">
    <property type="term" value="F:ATP hydrolysis activity"/>
    <property type="evidence" value="ECO:0007669"/>
    <property type="project" value="RHEA"/>
</dbReference>
<dbReference type="InterPro" id="IPR008050">
    <property type="entry name" value="MCM7"/>
</dbReference>